<feature type="transmembrane region" description="Helical" evidence="1">
    <location>
        <begin position="12"/>
        <end position="31"/>
    </location>
</feature>
<name>A0A378JT03_9GAMM</name>
<dbReference type="AlphaFoldDB" id="A0A378JT03"/>
<keyword evidence="1" id="KW-0472">Membrane</keyword>
<organism evidence="2 3">
    <name type="scientific">Legionella moravica</name>
    <dbReference type="NCBI Taxonomy" id="39962"/>
    <lineage>
        <taxon>Bacteria</taxon>
        <taxon>Pseudomonadati</taxon>
        <taxon>Pseudomonadota</taxon>
        <taxon>Gammaproteobacteria</taxon>
        <taxon>Legionellales</taxon>
        <taxon>Legionellaceae</taxon>
        <taxon>Legionella</taxon>
    </lineage>
</organism>
<accession>A0A378JT03</accession>
<proteinExistence type="predicted"/>
<keyword evidence="1" id="KW-1133">Transmembrane helix</keyword>
<keyword evidence="1" id="KW-0812">Transmembrane</keyword>
<dbReference type="Proteomes" id="UP000254040">
    <property type="component" value="Unassembled WGS sequence"/>
</dbReference>
<gene>
    <name evidence="2" type="ORF">NCTC12239_00793</name>
</gene>
<evidence type="ECO:0000256" key="1">
    <source>
        <dbReference type="SAM" id="Phobius"/>
    </source>
</evidence>
<evidence type="ECO:0000313" key="2">
    <source>
        <dbReference type="EMBL" id="STX61875.1"/>
    </source>
</evidence>
<dbReference type="EMBL" id="UGOG01000001">
    <property type="protein sequence ID" value="STX61875.1"/>
    <property type="molecule type" value="Genomic_DNA"/>
</dbReference>
<evidence type="ECO:0000313" key="3">
    <source>
        <dbReference type="Proteomes" id="UP000254040"/>
    </source>
</evidence>
<sequence>MTSASGKLTILNFQLLQLLIEVAILSAWLQIF</sequence>
<protein>
    <submittedName>
        <fullName evidence="2">Uncharacterized protein</fullName>
    </submittedName>
</protein>
<reference evidence="2 3" key="1">
    <citation type="submission" date="2018-06" db="EMBL/GenBank/DDBJ databases">
        <authorList>
            <consortium name="Pathogen Informatics"/>
            <person name="Doyle S."/>
        </authorList>
    </citation>
    <scope>NUCLEOTIDE SEQUENCE [LARGE SCALE GENOMIC DNA]</scope>
    <source>
        <strain evidence="2 3">NCTC12239</strain>
    </source>
</reference>